<evidence type="ECO:0000313" key="2">
    <source>
        <dbReference type="EMBL" id="SNR58799.1"/>
    </source>
</evidence>
<dbReference type="EMBL" id="FZNM01000010">
    <property type="protein sequence ID" value="SNR58799.1"/>
    <property type="molecule type" value="Genomic_DNA"/>
</dbReference>
<organism evidence="2 4">
    <name type="scientific">Paracoccus sediminis</name>
    <dbReference type="NCBI Taxonomy" id="1214787"/>
    <lineage>
        <taxon>Bacteria</taxon>
        <taxon>Pseudomonadati</taxon>
        <taxon>Pseudomonadota</taxon>
        <taxon>Alphaproteobacteria</taxon>
        <taxon>Rhodobacterales</taxon>
        <taxon>Paracoccaceae</taxon>
        <taxon>Paracoccus</taxon>
    </lineage>
</organism>
<dbReference type="Pfam" id="PF09356">
    <property type="entry name" value="Phage_BR0599"/>
    <property type="match status" value="1"/>
</dbReference>
<protein>
    <submittedName>
        <fullName evidence="3">DUF2163 domain-containing protein</fullName>
    </submittedName>
</protein>
<dbReference type="AlphaFoldDB" id="A0A238XLE5"/>
<dbReference type="RefSeq" id="WP_089388746.1">
    <property type="nucleotide sequence ID" value="NZ_FZNM01000010.1"/>
</dbReference>
<evidence type="ECO:0000313" key="3">
    <source>
        <dbReference type="EMBL" id="TBN48546.1"/>
    </source>
</evidence>
<proteinExistence type="predicted"/>
<dbReference type="Proteomes" id="UP000198409">
    <property type="component" value="Unassembled WGS sequence"/>
</dbReference>
<evidence type="ECO:0000259" key="1">
    <source>
        <dbReference type="Pfam" id="PF09356"/>
    </source>
</evidence>
<dbReference type="InterPro" id="IPR011928">
    <property type="entry name" value="Phage_phiJL001_Gp84"/>
</dbReference>
<reference evidence="3 5" key="3">
    <citation type="submission" date="2019-02" db="EMBL/GenBank/DDBJ databases">
        <authorList>
            <person name="Zhang G."/>
        </authorList>
    </citation>
    <scope>NUCLEOTIDE SEQUENCE [LARGE SCALE GENOMIC DNA]</scope>
    <source>
        <strain evidence="3 5">CMB17</strain>
    </source>
</reference>
<dbReference type="Pfam" id="PF09931">
    <property type="entry name" value="Phage_phiJL001_Gp84_N"/>
    <property type="match status" value="1"/>
</dbReference>
<dbReference type="Proteomes" id="UP000292859">
    <property type="component" value="Unassembled WGS sequence"/>
</dbReference>
<evidence type="ECO:0000313" key="5">
    <source>
        <dbReference type="Proteomes" id="UP000292859"/>
    </source>
</evidence>
<feature type="domain" description="Bacteriophage phiJL001 Gp84 C-terminal" evidence="1">
    <location>
        <begin position="182"/>
        <end position="265"/>
    </location>
</feature>
<dbReference type="InterPro" id="IPR018964">
    <property type="entry name" value="Phage_phiJL001_Gp84_C"/>
</dbReference>
<reference evidence="2" key="1">
    <citation type="submission" date="2017-06" db="EMBL/GenBank/DDBJ databases">
        <authorList>
            <person name="Kim H.J."/>
            <person name="Triplett B.A."/>
        </authorList>
    </citation>
    <scope>NUCLEOTIDE SEQUENCE [LARGE SCALE GENOMIC DNA]</scope>
    <source>
        <strain evidence="2">DSM 26170</strain>
    </source>
</reference>
<reference evidence="4" key="2">
    <citation type="submission" date="2017-06" db="EMBL/GenBank/DDBJ databases">
        <authorList>
            <person name="Varghese N."/>
            <person name="Submissions S."/>
        </authorList>
    </citation>
    <scope>NUCLEOTIDE SEQUENCE [LARGE SCALE GENOMIC DNA]</scope>
    <source>
        <strain evidence="4">DSM 26170</strain>
    </source>
</reference>
<evidence type="ECO:0000313" key="4">
    <source>
        <dbReference type="Proteomes" id="UP000198409"/>
    </source>
</evidence>
<accession>A0A238XLE5</accession>
<sequence length="277" mass="30357">MTTTTIARAWRVRRADGFELGFTDHDAVLTFDGVRFRPDHGMSARALVQATGLSVDNSEAEGALSDDAITERDVLAGRWDGAQVKMWEVDWTDVSARRLIFAGSLGEIARSQGAFRAELRGLSEPLNAARGRVFHPRCSARLGDGHCKLALANETFTTEAVMADIEDGRVLHFAGFPAYEAGWFERGNLMVLSGEAEGLCGTVKDDTAMQGGRRVIELWQGLGVAPAVGDRIRLTAGCDKRAVTCRDKFRNFLNFRGFPHLPSEDWIMAPQAGDRRG</sequence>
<dbReference type="NCBIfam" id="TIGR02218">
    <property type="entry name" value="phg_TIGR02218"/>
    <property type="match status" value="1"/>
</dbReference>
<keyword evidence="5" id="KW-1185">Reference proteome</keyword>
<dbReference type="EMBL" id="SIRL01000010">
    <property type="protein sequence ID" value="TBN48546.1"/>
    <property type="molecule type" value="Genomic_DNA"/>
</dbReference>
<dbReference type="OrthoDB" id="1633386at2"/>
<name>A0A238XLE5_9RHOB</name>
<gene>
    <name evidence="3" type="ORF">EYF88_13680</name>
    <name evidence="2" type="ORF">SAMN06265378_11092</name>
</gene>